<evidence type="ECO:0000259" key="4">
    <source>
        <dbReference type="Pfam" id="PF07804"/>
    </source>
</evidence>
<comment type="caution">
    <text evidence="6">The sequence shown here is derived from an EMBL/GenBank/DDBJ whole genome shotgun (WGS) entry which is preliminary data.</text>
</comment>
<reference evidence="6" key="2">
    <citation type="journal article" date="2020" name="Microorganisms">
        <title>Osmotic Adaptation and Compatible Solute Biosynthesis of Phototrophic Bacteria as Revealed from Genome Analyses.</title>
        <authorList>
            <person name="Imhoff J.F."/>
            <person name="Rahn T."/>
            <person name="Kunzel S."/>
            <person name="Keller A."/>
            <person name="Neulinger S.C."/>
        </authorList>
    </citation>
    <scope>NUCLEOTIDE SEQUENCE</scope>
    <source>
        <strain evidence="6">IM 151</strain>
    </source>
</reference>
<dbReference type="Proteomes" id="UP001041814">
    <property type="component" value="Unassembled WGS sequence"/>
</dbReference>
<evidence type="ECO:0000256" key="2">
    <source>
        <dbReference type="ARBA" id="ARBA00022679"/>
    </source>
</evidence>
<evidence type="ECO:0000313" key="6">
    <source>
        <dbReference type="EMBL" id="MBK1712143.1"/>
    </source>
</evidence>
<evidence type="ECO:0000313" key="7">
    <source>
        <dbReference type="Proteomes" id="UP001041814"/>
    </source>
</evidence>
<dbReference type="PANTHER" id="PTHR37419:SF1">
    <property type="entry name" value="SERINE_THREONINE-PROTEIN KINASE TOXIN HIPA"/>
    <property type="match status" value="1"/>
</dbReference>
<feature type="domain" description="HipA N-terminal subdomain 1" evidence="5">
    <location>
        <begin position="9"/>
        <end position="100"/>
    </location>
</feature>
<dbReference type="InterPro" id="IPR052028">
    <property type="entry name" value="HipA_Ser/Thr_kinase"/>
</dbReference>
<keyword evidence="2" id="KW-0808">Transferase</keyword>
<dbReference type="Pfam" id="PF07804">
    <property type="entry name" value="HipA_C"/>
    <property type="match status" value="1"/>
</dbReference>
<dbReference type="InterPro" id="IPR017508">
    <property type="entry name" value="HipA_N1"/>
</dbReference>
<evidence type="ECO:0000256" key="1">
    <source>
        <dbReference type="ARBA" id="ARBA00010164"/>
    </source>
</evidence>
<keyword evidence="3" id="KW-0418">Kinase</keyword>
<sequence>MMDPRPDRLDVWYGSELVGTVHDSMPLAFEYAPGWLAGGQRMSLATIALQPGRQDSAAVQAFFENLLPEGDLREYLAAQRKASTLFSLLLEVAGDTAGACVLVPPGQVPEPPRYEATTWEAIAAIIGKRSASAIDLQGEGARISLAGAQDKTSIALFDDGVPRLPKGTSPSTHILKPNIRRLAKVWHSAANEAIVMRAAALCGLPTAEVFYEPLTESCVVCRFDRMARPDGTLARLVQYDLCQLAGTLSDRKYEKEGGPGLAACAELVRRYSAQPAPDLRHLVRWVFFNLYVGNNDSHAKNLSLYSLPGQGVRLTPFYDLMCTRLYPGLSPEFAFAIGGEARPGELGADHLTLLARQLGMQPRYLKQQAADVAASLPAAMSQAVQQVAPALSPSARTLAGRLEKFVASSTKKIAARLIA</sequence>
<dbReference type="Pfam" id="PF13657">
    <property type="entry name" value="Couple_hipA"/>
    <property type="match status" value="1"/>
</dbReference>
<comment type="similarity">
    <text evidence="1">Belongs to the HipA Ser/Thr kinase family.</text>
</comment>
<keyword evidence="7" id="KW-1185">Reference proteome</keyword>
<dbReference type="EMBL" id="NRRU01000013">
    <property type="protein sequence ID" value="MBK1712143.1"/>
    <property type="molecule type" value="Genomic_DNA"/>
</dbReference>
<dbReference type="CDD" id="cd17793">
    <property type="entry name" value="HipA"/>
    <property type="match status" value="1"/>
</dbReference>
<evidence type="ECO:0008006" key="8">
    <source>
        <dbReference type="Google" id="ProtNLM"/>
    </source>
</evidence>
<dbReference type="NCBIfam" id="TIGR03071">
    <property type="entry name" value="couple_hipA"/>
    <property type="match status" value="1"/>
</dbReference>
<dbReference type="InterPro" id="IPR012893">
    <property type="entry name" value="HipA-like_C"/>
</dbReference>
<name>A0ABS1DRR7_RUBGE</name>
<proteinExistence type="inferred from homology"/>
<organism evidence="6 7">
    <name type="scientific">Rubrivivax gelatinosus</name>
    <name type="common">Rhodocyclus gelatinosus</name>
    <name type="synonym">Rhodopseudomonas gelatinosa</name>
    <dbReference type="NCBI Taxonomy" id="28068"/>
    <lineage>
        <taxon>Bacteria</taxon>
        <taxon>Pseudomonadati</taxon>
        <taxon>Pseudomonadota</taxon>
        <taxon>Betaproteobacteria</taxon>
        <taxon>Burkholderiales</taxon>
        <taxon>Sphaerotilaceae</taxon>
        <taxon>Rubrivivax</taxon>
    </lineage>
</organism>
<accession>A0ABS1DRR7</accession>
<reference evidence="6" key="1">
    <citation type="submission" date="2017-08" db="EMBL/GenBank/DDBJ databases">
        <authorList>
            <person name="Imhoff J.F."/>
            <person name="Rahn T."/>
            <person name="Kuenzel S."/>
            <person name="Neulinger S.C."/>
        </authorList>
    </citation>
    <scope>NUCLEOTIDE SEQUENCE</scope>
    <source>
        <strain evidence="6">IM 151</strain>
    </source>
</reference>
<evidence type="ECO:0000259" key="5">
    <source>
        <dbReference type="Pfam" id="PF13657"/>
    </source>
</evidence>
<feature type="domain" description="HipA-like C-terminal" evidence="4">
    <location>
        <begin position="143"/>
        <end position="379"/>
    </location>
</feature>
<evidence type="ECO:0000256" key="3">
    <source>
        <dbReference type="ARBA" id="ARBA00022777"/>
    </source>
</evidence>
<protein>
    <recommendedName>
        <fullName evidence="8">Serine/threonine-protein kinase HipA</fullName>
    </recommendedName>
</protein>
<gene>
    <name evidence="6" type="ORF">CKO43_05040</name>
</gene>
<dbReference type="PANTHER" id="PTHR37419">
    <property type="entry name" value="SERINE/THREONINE-PROTEIN KINASE TOXIN HIPA"/>
    <property type="match status" value="1"/>
</dbReference>